<keyword evidence="3" id="KW-1185">Reference proteome</keyword>
<dbReference type="Proteomes" id="UP000076727">
    <property type="component" value="Unassembled WGS sequence"/>
</dbReference>
<name>A0A165LRC7_9APHY</name>
<proteinExistence type="predicted"/>
<evidence type="ECO:0000259" key="1">
    <source>
        <dbReference type="Pfam" id="PF13391"/>
    </source>
</evidence>
<reference evidence="2 3" key="1">
    <citation type="journal article" date="2016" name="Mol. Biol. Evol.">
        <title>Comparative Genomics of Early-Diverging Mushroom-Forming Fungi Provides Insights into the Origins of Lignocellulose Decay Capabilities.</title>
        <authorList>
            <person name="Nagy L.G."/>
            <person name="Riley R."/>
            <person name="Tritt A."/>
            <person name="Adam C."/>
            <person name="Daum C."/>
            <person name="Floudas D."/>
            <person name="Sun H."/>
            <person name="Yadav J.S."/>
            <person name="Pangilinan J."/>
            <person name="Larsson K.H."/>
            <person name="Matsuura K."/>
            <person name="Barry K."/>
            <person name="Labutti K."/>
            <person name="Kuo R."/>
            <person name="Ohm R.A."/>
            <person name="Bhattacharya S.S."/>
            <person name="Shirouzu T."/>
            <person name="Yoshinaga Y."/>
            <person name="Martin F.M."/>
            <person name="Grigoriev I.V."/>
            <person name="Hibbett D.S."/>
        </authorList>
    </citation>
    <scope>NUCLEOTIDE SEQUENCE [LARGE SCALE GENOMIC DNA]</scope>
    <source>
        <strain evidence="2 3">L-15889</strain>
    </source>
</reference>
<dbReference type="Pfam" id="PF13391">
    <property type="entry name" value="HNH_2"/>
    <property type="match status" value="1"/>
</dbReference>
<feature type="domain" description="HNH nuclease" evidence="1">
    <location>
        <begin position="165"/>
        <end position="231"/>
    </location>
</feature>
<accession>A0A165LRC7</accession>
<protein>
    <recommendedName>
        <fullName evidence="1">HNH nuclease domain-containing protein</fullName>
    </recommendedName>
</protein>
<evidence type="ECO:0000313" key="3">
    <source>
        <dbReference type="Proteomes" id="UP000076727"/>
    </source>
</evidence>
<dbReference type="AlphaFoldDB" id="A0A165LRC7"/>
<sequence>MPSTTLDIRSRYATAPTTLPTSWRNITVNHPGYAKPHWLLCWPAYDPAPSSENPHLWGCNHRVVLDACQIIANNCSGFFSTTPQRNDSDRVSESEYTLTADVYYYCLYDDSDPQYAIVAEFSAWSFPDVLPPHWKAARPDDPHRWMFHASESAMSTKVKALDSACVTSGVRRGDSCDNACLVPRDQEVWFVVNRMYFYNTNPRMRRPNDVANVVCLRADIHRCLDQHAFMFYPAGTEFVAYFIEADYDYPE</sequence>
<dbReference type="EMBL" id="KV429119">
    <property type="protein sequence ID" value="KZT64759.1"/>
    <property type="molecule type" value="Genomic_DNA"/>
</dbReference>
<dbReference type="OrthoDB" id="2793280at2759"/>
<evidence type="ECO:0000313" key="2">
    <source>
        <dbReference type="EMBL" id="KZT64759.1"/>
    </source>
</evidence>
<dbReference type="InterPro" id="IPR003615">
    <property type="entry name" value="HNH_nuc"/>
</dbReference>
<gene>
    <name evidence="2" type="ORF">DAEQUDRAFT_769400</name>
</gene>
<dbReference type="STRING" id="1314783.A0A165LRC7"/>
<organism evidence="2 3">
    <name type="scientific">Daedalea quercina L-15889</name>
    <dbReference type="NCBI Taxonomy" id="1314783"/>
    <lineage>
        <taxon>Eukaryota</taxon>
        <taxon>Fungi</taxon>
        <taxon>Dikarya</taxon>
        <taxon>Basidiomycota</taxon>
        <taxon>Agaricomycotina</taxon>
        <taxon>Agaricomycetes</taxon>
        <taxon>Polyporales</taxon>
        <taxon>Fomitopsis</taxon>
    </lineage>
</organism>